<keyword evidence="3" id="KW-1185">Reference proteome</keyword>
<dbReference type="RefSeq" id="WP_189114812.1">
    <property type="nucleotide sequence ID" value="NZ_BMQC01000009.1"/>
</dbReference>
<dbReference type="InterPro" id="IPR029058">
    <property type="entry name" value="AB_hydrolase_fold"/>
</dbReference>
<comment type="caution">
    <text evidence="2">The sequence shown here is derived from an EMBL/GenBank/DDBJ whole genome shotgun (WGS) entry which is preliminary data.</text>
</comment>
<sequence length="405" mass="44184">MSTAQNEPEYQAGAITIADPLTTAPATPTEVPEPDEKWELSTGFAHVYYGQGSPGIQRPVIMADGFNYGPSNLDWLYQGLDGSVPFLSELRARGHAVILLGYAERSASILENARAAQECIMRTIASQVGDSPLTVGGFSMGGLVTRYALAKLELERMDHRTALYFSFDSPHRGAVIPIALQAFAHFIPGPENAFAAQMNSPAARQMLWRHYDSATGEIRQDPARTDFLQQLERIGSWPRRPRTIAVANGTGDGTGAKVPPGEVALKITGIVFPNTTLYTQAAGDNVTVAQLNRLIPPAAKTITTSGFPELDGAPGGTLDSFKILADELERRGGRVDLRHDTVCFVPSVSAVAIRDLDRQEDLYADINRLPQEESEVDEYLCASTNTAHTEITRELCDWIMERLPR</sequence>
<evidence type="ECO:0008006" key="4">
    <source>
        <dbReference type="Google" id="ProtNLM"/>
    </source>
</evidence>
<accession>A0A8J3BRT4</accession>
<feature type="compositionally biased region" description="Low complexity" evidence="1">
    <location>
        <begin position="14"/>
        <end position="30"/>
    </location>
</feature>
<reference evidence="2" key="2">
    <citation type="submission" date="2020-09" db="EMBL/GenBank/DDBJ databases">
        <authorList>
            <person name="Sun Q."/>
            <person name="Ohkuma M."/>
        </authorList>
    </citation>
    <scope>NUCLEOTIDE SEQUENCE</scope>
    <source>
        <strain evidence="2">JCM 3091</strain>
    </source>
</reference>
<proteinExistence type="predicted"/>
<dbReference type="AlphaFoldDB" id="A0A8J3BRT4"/>
<protein>
    <recommendedName>
        <fullName evidence="4">DUF676 domain-containing protein</fullName>
    </recommendedName>
</protein>
<evidence type="ECO:0000313" key="3">
    <source>
        <dbReference type="Proteomes" id="UP000662200"/>
    </source>
</evidence>
<dbReference type="SUPFAM" id="SSF53474">
    <property type="entry name" value="alpha/beta-Hydrolases"/>
    <property type="match status" value="1"/>
</dbReference>
<evidence type="ECO:0000256" key="1">
    <source>
        <dbReference type="SAM" id="MobiDB-lite"/>
    </source>
</evidence>
<dbReference type="Proteomes" id="UP000662200">
    <property type="component" value="Unassembled WGS sequence"/>
</dbReference>
<reference evidence="2" key="1">
    <citation type="journal article" date="2014" name="Int. J. Syst. Evol. Microbiol.">
        <title>Complete genome sequence of Corynebacterium casei LMG S-19264T (=DSM 44701T), isolated from a smear-ripened cheese.</title>
        <authorList>
            <consortium name="US DOE Joint Genome Institute (JGI-PGF)"/>
            <person name="Walter F."/>
            <person name="Albersmeier A."/>
            <person name="Kalinowski J."/>
            <person name="Ruckert C."/>
        </authorList>
    </citation>
    <scope>NUCLEOTIDE SEQUENCE</scope>
    <source>
        <strain evidence="2">JCM 3091</strain>
    </source>
</reference>
<name>A0A8J3BRT4_9ACTN</name>
<organism evidence="2 3">
    <name type="scientific">Pilimelia terevasa</name>
    <dbReference type="NCBI Taxonomy" id="53372"/>
    <lineage>
        <taxon>Bacteria</taxon>
        <taxon>Bacillati</taxon>
        <taxon>Actinomycetota</taxon>
        <taxon>Actinomycetes</taxon>
        <taxon>Micromonosporales</taxon>
        <taxon>Micromonosporaceae</taxon>
        <taxon>Pilimelia</taxon>
    </lineage>
</organism>
<dbReference type="Gene3D" id="3.40.50.1820">
    <property type="entry name" value="alpha/beta hydrolase"/>
    <property type="match status" value="1"/>
</dbReference>
<dbReference type="EMBL" id="BMQC01000009">
    <property type="protein sequence ID" value="GGK34256.1"/>
    <property type="molecule type" value="Genomic_DNA"/>
</dbReference>
<evidence type="ECO:0000313" key="2">
    <source>
        <dbReference type="EMBL" id="GGK34256.1"/>
    </source>
</evidence>
<gene>
    <name evidence="2" type="ORF">GCM10010124_28590</name>
</gene>
<feature type="region of interest" description="Disordered" evidence="1">
    <location>
        <begin position="1"/>
        <end position="35"/>
    </location>
</feature>